<dbReference type="PANTHER" id="PTHR22761:SF10">
    <property type="entry name" value="GH13992P"/>
    <property type="match status" value="1"/>
</dbReference>
<evidence type="ECO:0000256" key="7">
    <source>
        <dbReference type="SAM" id="MobiDB-lite"/>
    </source>
</evidence>
<feature type="coiled-coil region" evidence="6">
    <location>
        <begin position="24"/>
        <end position="90"/>
    </location>
</feature>
<dbReference type="Gene3D" id="1.10.287.1060">
    <property type="entry name" value="ESAT-6-like"/>
    <property type="match status" value="1"/>
</dbReference>
<feature type="region of interest" description="Disordered" evidence="7">
    <location>
        <begin position="179"/>
        <end position="226"/>
    </location>
</feature>
<reference evidence="8 9" key="1">
    <citation type="journal article" date="2016" name="Nat. Commun.">
        <title>Ectomycorrhizal ecology is imprinted in the genome of the dominant symbiotic fungus Cenococcum geophilum.</title>
        <authorList>
            <consortium name="DOE Joint Genome Institute"/>
            <person name="Peter M."/>
            <person name="Kohler A."/>
            <person name="Ohm R.A."/>
            <person name="Kuo A."/>
            <person name="Krutzmann J."/>
            <person name="Morin E."/>
            <person name="Arend M."/>
            <person name="Barry K.W."/>
            <person name="Binder M."/>
            <person name="Choi C."/>
            <person name="Clum A."/>
            <person name="Copeland A."/>
            <person name="Grisel N."/>
            <person name="Haridas S."/>
            <person name="Kipfer T."/>
            <person name="LaButti K."/>
            <person name="Lindquist E."/>
            <person name="Lipzen A."/>
            <person name="Maire R."/>
            <person name="Meier B."/>
            <person name="Mihaltcheva S."/>
            <person name="Molinier V."/>
            <person name="Murat C."/>
            <person name="Poggeler S."/>
            <person name="Quandt C.A."/>
            <person name="Sperisen C."/>
            <person name="Tritt A."/>
            <person name="Tisserant E."/>
            <person name="Crous P.W."/>
            <person name="Henrissat B."/>
            <person name="Nehls U."/>
            <person name="Egli S."/>
            <person name="Spatafora J.W."/>
            <person name="Grigoriev I.V."/>
            <person name="Martin F.M."/>
        </authorList>
    </citation>
    <scope>NUCLEOTIDE SEQUENCE [LARGE SCALE GENOMIC DNA]</scope>
    <source>
        <strain evidence="8 9">CBS 207.34</strain>
    </source>
</reference>
<evidence type="ECO:0000256" key="1">
    <source>
        <dbReference type="ARBA" id="ARBA00004177"/>
    </source>
</evidence>
<dbReference type="GO" id="GO:0006900">
    <property type="term" value="P:vesicle budding from membrane"/>
    <property type="evidence" value="ECO:0007669"/>
    <property type="project" value="TreeGrafter"/>
</dbReference>
<dbReference type="Pfam" id="PF03357">
    <property type="entry name" value="Snf7"/>
    <property type="match status" value="1"/>
</dbReference>
<accession>A0A8E2JPV0</accession>
<dbReference type="GO" id="GO:0000815">
    <property type="term" value="C:ESCRT III complex"/>
    <property type="evidence" value="ECO:0007669"/>
    <property type="project" value="TreeGrafter"/>
</dbReference>
<evidence type="ECO:0000313" key="8">
    <source>
        <dbReference type="EMBL" id="OCL04669.1"/>
    </source>
</evidence>
<evidence type="ECO:0000256" key="4">
    <source>
        <dbReference type="ARBA" id="ARBA00040017"/>
    </source>
</evidence>
<dbReference type="InterPro" id="IPR005024">
    <property type="entry name" value="Snf7_fam"/>
</dbReference>
<dbReference type="GO" id="GO:0009898">
    <property type="term" value="C:cytoplasmic side of plasma membrane"/>
    <property type="evidence" value="ECO:0007669"/>
    <property type="project" value="TreeGrafter"/>
</dbReference>
<keyword evidence="9" id="KW-1185">Reference proteome</keyword>
<dbReference type="EMBL" id="KV750463">
    <property type="protein sequence ID" value="OCL04669.1"/>
    <property type="molecule type" value="Genomic_DNA"/>
</dbReference>
<gene>
    <name evidence="8" type="ORF">AOQ84DRAFT_345922</name>
</gene>
<comment type="subcellular location">
    <subcellularLocation>
        <location evidence="1">Endosome</location>
    </subcellularLocation>
</comment>
<sequence>MSGWGLGWFGGGGAKQKEAPKKAILQLRGQLEMLSKREKHLQNQMDEQDALARKYVSTNKNAAKAALRRKKQFEHSLEQTSSQIMTLEREIYSIETANINKETLDAMKNAGKAMQHIHQGLTIDKVDQTMEELREQHAIGEEISEAITQSIGAQGVDEDELDEELAELQQEELDNKMLDTGNVPVGDKVHRLPSAAQGEVKGKAARPAEEEDEEEELRKLQAEMAM</sequence>
<evidence type="ECO:0000256" key="6">
    <source>
        <dbReference type="SAM" id="Coils"/>
    </source>
</evidence>
<protein>
    <recommendedName>
        <fullName evidence="4">Vacuolar-sorting protein SNF7</fullName>
    </recommendedName>
    <alternativeName>
        <fullName evidence="5">Vacuolar protein-sorting-associated protein 32</fullName>
    </alternativeName>
</protein>
<dbReference type="GO" id="GO:0032511">
    <property type="term" value="P:late endosome to vacuole transport via multivesicular body sorting pathway"/>
    <property type="evidence" value="ECO:0007669"/>
    <property type="project" value="TreeGrafter"/>
</dbReference>
<dbReference type="AlphaFoldDB" id="A0A8E2JPV0"/>
<dbReference type="Gene3D" id="6.10.250.1710">
    <property type="match status" value="1"/>
</dbReference>
<dbReference type="PANTHER" id="PTHR22761">
    <property type="entry name" value="CHARGED MULTIVESICULAR BODY PROTEIN"/>
    <property type="match status" value="1"/>
</dbReference>
<dbReference type="GO" id="GO:0005771">
    <property type="term" value="C:multivesicular body"/>
    <property type="evidence" value="ECO:0007669"/>
    <property type="project" value="TreeGrafter"/>
</dbReference>
<dbReference type="Proteomes" id="UP000250140">
    <property type="component" value="Unassembled WGS sequence"/>
</dbReference>
<dbReference type="OrthoDB" id="5592979at2759"/>
<proteinExistence type="inferred from homology"/>
<evidence type="ECO:0000256" key="5">
    <source>
        <dbReference type="ARBA" id="ARBA00042586"/>
    </source>
</evidence>
<evidence type="ECO:0000256" key="2">
    <source>
        <dbReference type="ARBA" id="ARBA00006190"/>
    </source>
</evidence>
<evidence type="ECO:0000313" key="9">
    <source>
        <dbReference type="Proteomes" id="UP000250140"/>
    </source>
</evidence>
<keyword evidence="6" id="KW-0175">Coiled coil</keyword>
<comment type="similarity">
    <text evidence="2">Belongs to the SNF7 family.</text>
</comment>
<organism evidence="8 9">
    <name type="scientific">Glonium stellatum</name>
    <dbReference type="NCBI Taxonomy" id="574774"/>
    <lineage>
        <taxon>Eukaryota</taxon>
        <taxon>Fungi</taxon>
        <taxon>Dikarya</taxon>
        <taxon>Ascomycota</taxon>
        <taxon>Pezizomycotina</taxon>
        <taxon>Dothideomycetes</taxon>
        <taxon>Pleosporomycetidae</taxon>
        <taxon>Gloniales</taxon>
        <taxon>Gloniaceae</taxon>
        <taxon>Glonium</taxon>
    </lineage>
</organism>
<name>A0A8E2JPV0_9PEZI</name>
<feature type="compositionally biased region" description="Basic and acidic residues" evidence="7">
    <location>
        <begin position="216"/>
        <end position="226"/>
    </location>
</feature>
<evidence type="ECO:0000256" key="3">
    <source>
        <dbReference type="ARBA" id="ARBA00022753"/>
    </source>
</evidence>
<keyword evidence="3" id="KW-0967">Endosome</keyword>